<gene>
    <name evidence="1" type="ORF">JIN87_22005</name>
</gene>
<proteinExistence type="predicted"/>
<accession>A0A934VT07</accession>
<evidence type="ECO:0000313" key="1">
    <source>
        <dbReference type="EMBL" id="MBK1879575.1"/>
    </source>
</evidence>
<dbReference type="Proteomes" id="UP000617628">
    <property type="component" value="Unassembled WGS sequence"/>
</dbReference>
<name>A0A934VT07_9BACT</name>
<reference evidence="1" key="1">
    <citation type="submission" date="2021-01" db="EMBL/GenBank/DDBJ databases">
        <title>Modified the classification status of verrucomicrobia.</title>
        <authorList>
            <person name="Feng X."/>
        </authorList>
    </citation>
    <scope>NUCLEOTIDE SEQUENCE</scope>
    <source>
        <strain evidence="1">KCTC 13126</strain>
    </source>
</reference>
<keyword evidence="2" id="KW-1185">Reference proteome</keyword>
<comment type="caution">
    <text evidence="1">The sequence shown here is derived from an EMBL/GenBank/DDBJ whole genome shotgun (WGS) entry which is preliminary data.</text>
</comment>
<protein>
    <submittedName>
        <fullName evidence="1">YfiR family protein</fullName>
    </submittedName>
</protein>
<dbReference type="EMBL" id="JAENIL010000051">
    <property type="protein sequence ID" value="MBK1879575.1"/>
    <property type="molecule type" value="Genomic_DNA"/>
</dbReference>
<dbReference type="Pfam" id="PF13689">
    <property type="entry name" value="DUF4154"/>
    <property type="match status" value="1"/>
</dbReference>
<evidence type="ECO:0000313" key="2">
    <source>
        <dbReference type="Proteomes" id="UP000617628"/>
    </source>
</evidence>
<organism evidence="1 2">
    <name type="scientific">Pelagicoccus mobilis</name>
    <dbReference type="NCBI Taxonomy" id="415221"/>
    <lineage>
        <taxon>Bacteria</taxon>
        <taxon>Pseudomonadati</taxon>
        <taxon>Verrucomicrobiota</taxon>
        <taxon>Opitutia</taxon>
        <taxon>Puniceicoccales</taxon>
        <taxon>Pelagicoccaceae</taxon>
        <taxon>Pelagicoccus</taxon>
    </lineage>
</organism>
<dbReference type="RefSeq" id="WP_200357788.1">
    <property type="nucleotide sequence ID" value="NZ_JAENIL010000051.1"/>
</dbReference>
<dbReference type="AlphaFoldDB" id="A0A934VT07"/>
<sequence length="173" mass="18387">MKRGVAASLLLWLFCWAEGVARLSGSEGSLPPSLSAAILVRLVALDSSRAGAEDIRIHVLGNEALAKELETHVGHSVGARVLGGVSVGDRLPEGRVDVVVVSNRANLPRVLAYSEKRGAISASTNPDFGRLGVSLVIYDDEGMPGILLNRSASRREGLRWEPEILQVAQLTGE</sequence>
<dbReference type="InterPro" id="IPR025293">
    <property type="entry name" value="YfiR/HmsC-like"/>
</dbReference>